<evidence type="ECO:0000313" key="1">
    <source>
        <dbReference type="EMBL" id="GFO03419.1"/>
    </source>
</evidence>
<dbReference type="AlphaFoldDB" id="A0AAV4AB05"/>
<organism evidence="1 2">
    <name type="scientific">Plakobranchus ocellatus</name>
    <dbReference type="NCBI Taxonomy" id="259542"/>
    <lineage>
        <taxon>Eukaryota</taxon>
        <taxon>Metazoa</taxon>
        <taxon>Spiralia</taxon>
        <taxon>Lophotrochozoa</taxon>
        <taxon>Mollusca</taxon>
        <taxon>Gastropoda</taxon>
        <taxon>Heterobranchia</taxon>
        <taxon>Euthyneura</taxon>
        <taxon>Panpulmonata</taxon>
        <taxon>Sacoglossa</taxon>
        <taxon>Placobranchoidea</taxon>
        <taxon>Plakobranchidae</taxon>
        <taxon>Plakobranchus</taxon>
    </lineage>
</organism>
<keyword evidence="2" id="KW-1185">Reference proteome</keyword>
<name>A0AAV4AB05_9GAST</name>
<sequence>MILVRRTCRIRILKCPNKQMSKSSVPTQPWSCSTVRDLYSDNSPKHVHMLSTYTRRLRQHCRSPDQTIALGQRHSLWWDLTLRRSVYDSKEYLRTEFAFLVTYLAKGRQFQR</sequence>
<protein>
    <submittedName>
        <fullName evidence="1">Uncharacterized protein</fullName>
    </submittedName>
</protein>
<dbReference type="Proteomes" id="UP000735302">
    <property type="component" value="Unassembled WGS sequence"/>
</dbReference>
<comment type="caution">
    <text evidence="1">The sequence shown here is derived from an EMBL/GenBank/DDBJ whole genome shotgun (WGS) entry which is preliminary data.</text>
</comment>
<dbReference type="EMBL" id="BLXT01003725">
    <property type="protein sequence ID" value="GFO03419.1"/>
    <property type="molecule type" value="Genomic_DNA"/>
</dbReference>
<reference evidence="1 2" key="1">
    <citation type="journal article" date="2021" name="Elife">
        <title>Chloroplast acquisition without the gene transfer in kleptoplastic sea slugs, Plakobranchus ocellatus.</title>
        <authorList>
            <person name="Maeda T."/>
            <person name="Takahashi S."/>
            <person name="Yoshida T."/>
            <person name="Shimamura S."/>
            <person name="Takaki Y."/>
            <person name="Nagai Y."/>
            <person name="Toyoda A."/>
            <person name="Suzuki Y."/>
            <person name="Arimoto A."/>
            <person name="Ishii H."/>
            <person name="Satoh N."/>
            <person name="Nishiyama T."/>
            <person name="Hasebe M."/>
            <person name="Maruyama T."/>
            <person name="Minagawa J."/>
            <person name="Obokata J."/>
            <person name="Shigenobu S."/>
        </authorList>
    </citation>
    <scope>NUCLEOTIDE SEQUENCE [LARGE SCALE GENOMIC DNA]</scope>
</reference>
<evidence type="ECO:0000313" key="2">
    <source>
        <dbReference type="Proteomes" id="UP000735302"/>
    </source>
</evidence>
<gene>
    <name evidence="1" type="ORF">PoB_002992400</name>
</gene>
<accession>A0AAV4AB05</accession>
<proteinExistence type="predicted"/>